<evidence type="ECO:0000259" key="1">
    <source>
        <dbReference type="PROSITE" id="PS51186"/>
    </source>
</evidence>
<gene>
    <name evidence="2" type="primary">speG</name>
    <name evidence="2" type="ORF">SAMEA4412673_02678</name>
</gene>
<name>A0AAJ4XCP0_9SPHI</name>
<dbReference type="CDD" id="cd04301">
    <property type="entry name" value="NAT_SF"/>
    <property type="match status" value="1"/>
</dbReference>
<dbReference type="InterPro" id="IPR016181">
    <property type="entry name" value="Acyl_CoA_acyltransferase"/>
</dbReference>
<dbReference type="PANTHER" id="PTHR43792">
    <property type="entry name" value="GNAT FAMILY, PUTATIVE (AFU_ORTHOLOGUE AFUA_3G00765)-RELATED-RELATED"/>
    <property type="match status" value="1"/>
</dbReference>
<dbReference type="Proteomes" id="UP000215355">
    <property type="component" value="Chromosome 1"/>
</dbReference>
<keyword evidence="2" id="KW-0012">Acyltransferase</keyword>
<dbReference type="AlphaFoldDB" id="A0AAJ4XCP0"/>
<dbReference type="GO" id="GO:0004145">
    <property type="term" value="F:diamine N-acetyltransferase activity"/>
    <property type="evidence" value="ECO:0007669"/>
    <property type="project" value="UniProtKB-EC"/>
</dbReference>
<dbReference type="RefSeq" id="WP_197700939.1">
    <property type="nucleotide sequence ID" value="NZ_FNGK01000001.1"/>
</dbReference>
<dbReference type="Gene3D" id="3.40.630.30">
    <property type="match status" value="1"/>
</dbReference>
<dbReference type="PROSITE" id="PS51186">
    <property type="entry name" value="GNAT"/>
    <property type="match status" value="1"/>
</dbReference>
<feature type="domain" description="N-acetyltransferase" evidence="1">
    <location>
        <begin position="21"/>
        <end position="167"/>
    </location>
</feature>
<dbReference type="InterPro" id="IPR051531">
    <property type="entry name" value="N-acetyltransferase"/>
</dbReference>
<organism evidence="2 3">
    <name type="scientific">Sphingobacterium mizutaii</name>
    <dbReference type="NCBI Taxonomy" id="1010"/>
    <lineage>
        <taxon>Bacteria</taxon>
        <taxon>Pseudomonadati</taxon>
        <taxon>Bacteroidota</taxon>
        <taxon>Sphingobacteriia</taxon>
        <taxon>Sphingobacteriales</taxon>
        <taxon>Sphingobacteriaceae</taxon>
        <taxon>Sphingobacterium</taxon>
    </lineage>
</organism>
<dbReference type="Pfam" id="PF13302">
    <property type="entry name" value="Acetyltransf_3"/>
    <property type="match status" value="1"/>
</dbReference>
<sequence>MMDLDHYKLLKFVNTSMDFDNYFRLVNDSKVMEMITERPIEYAEARDDFKKLLKLNSISPNFGTFKIIEKKKGSFIGLAKLEITESNADIAELGYIIIPEFWGKGIAGQVAEYLIQYAKSIKNLKGLFAIIDPKNYASRKILTKNGFQSREFRDFDGLPGEILELTF</sequence>
<dbReference type="EC" id="2.3.1.57" evidence="2"/>
<dbReference type="KEGG" id="smiz:4412673_02678"/>
<dbReference type="InterPro" id="IPR000182">
    <property type="entry name" value="GNAT_dom"/>
</dbReference>
<dbReference type="EMBL" id="LT906468">
    <property type="protein sequence ID" value="SNV52511.1"/>
    <property type="molecule type" value="Genomic_DNA"/>
</dbReference>
<evidence type="ECO:0000313" key="2">
    <source>
        <dbReference type="EMBL" id="SNV52511.1"/>
    </source>
</evidence>
<accession>A0AAJ4XCP0</accession>
<reference evidence="2 3" key="1">
    <citation type="submission" date="2017-06" db="EMBL/GenBank/DDBJ databases">
        <authorList>
            <consortium name="Pathogen Informatics"/>
        </authorList>
    </citation>
    <scope>NUCLEOTIDE SEQUENCE [LARGE SCALE GENOMIC DNA]</scope>
    <source>
        <strain evidence="2 3">NCTC12149</strain>
    </source>
</reference>
<dbReference type="PANTHER" id="PTHR43792:SF16">
    <property type="entry name" value="N-ACETYLTRANSFERASE DOMAIN-CONTAINING PROTEIN"/>
    <property type="match status" value="1"/>
</dbReference>
<proteinExistence type="predicted"/>
<evidence type="ECO:0000313" key="3">
    <source>
        <dbReference type="Proteomes" id="UP000215355"/>
    </source>
</evidence>
<dbReference type="SUPFAM" id="SSF55729">
    <property type="entry name" value="Acyl-CoA N-acyltransferases (Nat)"/>
    <property type="match status" value="1"/>
</dbReference>
<keyword evidence="2" id="KW-0808">Transferase</keyword>
<protein>
    <submittedName>
        <fullName evidence="2">Spermidine N(1)-acetyltransferase</fullName>
        <ecNumber evidence="2">2.3.1.57</ecNumber>
    </submittedName>
</protein>